<feature type="transmembrane region" description="Helical" evidence="2">
    <location>
        <begin position="31"/>
        <end position="53"/>
    </location>
</feature>
<dbReference type="AlphaFoldDB" id="A0A067C987"/>
<reference evidence="3 4" key="1">
    <citation type="journal article" date="2013" name="PLoS Genet.">
        <title>Distinctive expansion of potential virulence genes in the genome of the oomycete fish pathogen Saprolegnia parasitica.</title>
        <authorList>
            <person name="Jiang R.H."/>
            <person name="de Bruijn I."/>
            <person name="Haas B.J."/>
            <person name="Belmonte R."/>
            <person name="Lobach L."/>
            <person name="Christie J."/>
            <person name="van den Ackerveken G."/>
            <person name="Bottin A."/>
            <person name="Bulone V."/>
            <person name="Diaz-Moreno S.M."/>
            <person name="Dumas B."/>
            <person name="Fan L."/>
            <person name="Gaulin E."/>
            <person name="Govers F."/>
            <person name="Grenville-Briggs L.J."/>
            <person name="Horner N.R."/>
            <person name="Levin J.Z."/>
            <person name="Mammella M."/>
            <person name="Meijer H.J."/>
            <person name="Morris P."/>
            <person name="Nusbaum C."/>
            <person name="Oome S."/>
            <person name="Phillips A.J."/>
            <person name="van Rooyen D."/>
            <person name="Rzeszutek E."/>
            <person name="Saraiva M."/>
            <person name="Secombes C.J."/>
            <person name="Seidl M.F."/>
            <person name="Snel B."/>
            <person name="Stassen J.H."/>
            <person name="Sykes S."/>
            <person name="Tripathy S."/>
            <person name="van den Berg H."/>
            <person name="Vega-Arreguin J.C."/>
            <person name="Wawra S."/>
            <person name="Young S.K."/>
            <person name="Zeng Q."/>
            <person name="Dieguez-Uribeondo J."/>
            <person name="Russ C."/>
            <person name="Tyler B.M."/>
            <person name="van West P."/>
        </authorList>
    </citation>
    <scope>NUCLEOTIDE SEQUENCE [LARGE SCALE GENOMIC DNA]</scope>
    <source>
        <strain evidence="3 4">CBS 223.65</strain>
    </source>
</reference>
<dbReference type="Proteomes" id="UP000030745">
    <property type="component" value="Unassembled WGS sequence"/>
</dbReference>
<keyword evidence="2" id="KW-0472">Membrane</keyword>
<dbReference type="KEGG" id="spar:SPRG_08989"/>
<protein>
    <submittedName>
        <fullName evidence="3">Uncharacterized protein</fullName>
    </submittedName>
</protein>
<dbReference type="OrthoDB" id="69698at2759"/>
<name>A0A067C987_SAPPC</name>
<keyword evidence="2" id="KW-0812">Transmembrane</keyword>
<evidence type="ECO:0000313" key="3">
    <source>
        <dbReference type="EMBL" id="KDO25690.1"/>
    </source>
</evidence>
<sequence length="717" mass="80949">MATAKVVSGPVPPGPGKGDVLQGPRTVRRNAFILSVSLLFLINVLCMPMKAYLSEDVPWGPLIERPIFPNYSSFNATILDKYRTEYAFSRLPNTSTYFSDASSDVQVVRLALDLNAHVSVAVEDCVGSFLRGMPGVVYFTSSVRNLLCELGATASVQPAQWHNRGLCVYDMYFTINLGHQCVWLEFDPAQPDTLVVVSALAMYTTYVWRWFKFIFRILVTLRILHVVWTDYYLHCYALEHVLATRGHLATMPDGDWSYEVLWGDPTAFVLLHPGIALAFVIDYWLSVDVVTVVIVRASQNDDIIVMWTAFLYLSRTVWFAYAAMGLTSYVLKRWHKERLFAEVDLTLVAIGATFLEALVPAAEKGQEFEGCLSSLVYTLMLASMPIMYGFIQPLLRRRTSTIQLVPTTHSGTVDPARYSSFLYNGFKTRLVFTALHRWTRDYRAGIPSVGGSIYTLFDLDARYKQYPTTRFRGPDVFVHCYCNGKLVEILRLSLLVAFDRNVSTPEMAIATSDQPSPYTNWGRPTFTEYNTSTLPTFGTASSAQTLSAGTAFINDERLLVREVIGIASHTPVAADTCRHFLVDCDFIKDVWSTLHAVTVPLGVTLPTMLSGYLYSTPKTASNMHQAAFRYLWPVLRACVWFNVWRVRNDRVFRADLSLLSPWTIAVKAARVAQLHLHHSLVQEPEQPALRRLLQLLAQHKWPRRHLIPRIALLPPPA</sequence>
<proteinExistence type="predicted"/>
<accession>A0A067C987</accession>
<evidence type="ECO:0000313" key="4">
    <source>
        <dbReference type="Proteomes" id="UP000030745"/>
    </source>
</evidence>
<evidence type="ECO:0000256" key="2">
    <source>
        <dbReference type="SAM" id="Phobius"/>
    </source>
</evidence>
<dbReference type="VEuPathDB" id="FungiDB:SPRG_08989"/>
<organism evidence="3 4">
    <name type="scientific">Saprolegnia parasitica (strain CBS 223.65)</name>
    <dbReference type="NCBI Taxonomy" id="695850"/>
    <lineage>
        <taxon>Eukaryota</taxon>
        <taxon>Sar</taxon>
        <taxon>Stramenopiles</taxon>
        <taxon>Oomycota</taxon>
        <taxon>Saprolegniomycetes</taxon>
        <taxon>Saprolegniales</taxon>
        <taxon>Saprolegniaceae</taxon>
        <taxon>Saprolegnia</taxon>
    </lineage>
</organism>
<feature type="transmembrane region" description="Helical" evidence="2">
    <location>
        <begin position="267"/>
        <end position="285"/>
    </location>
</feature>
<feature type="transmembrane region" description="Helical" evidence="2">
    <location>
        <begin position="305"/>
        <end position="331"/>
    </location>
</feature>
<keyword evidence="2" id="KW-1133">Transmembrane helix</keyword>
<dbReference type="RefSeq" id="XP_012203500.1">
    <property type="nucleotide sequence ID" value="XM_012348110.1"/>
</dbReference>
<keyword evidence="4" id="KW-1185">Reference proteome</keyword>
<dbReference type="EMBL" id="KK583229">
    <property type="protein sequence ID" value="KDO25690.1"/>
    <property type="molecule type" value="Genomic_DNA"/>
</dbReference>
<feature type="transmembrane region" description="Helical" evidence="2">
    <location>
        <begin position="343"/>
        <end position="362"/>
    </location>
</feature>
<dbReference type="GeneID" id="24131188"/>
<evidence type="ECO:0000256" key="1">
    <source>
        <dbReference type="SAM" id="MobiDB-lite"/>
    </source>
</evidence>
<gene>
    <name evidence="3" type="ORF">SPRG_08989</name>
</gene>
<feature type="region of interest" description="Disordered" evidence="1">
    <location>
        <begin position="1"/>
        <end position="20"/>
    </location>
</feature>
<feature type="transmembrane region" description="Helical" evidence="2">
    <location>
        <begin position="374"/>
        <end position="391"/>
    </location>
</feature>